<gene>
    <name evidence="7" type="ORF">TCHU04912_LOCUS4467</name>
</gene>
<evidence type="ECO:0000256" key="4">
    <source>
        <dbReference type="ARBA" id="ARBA00023034"/>
    </source>
</evidence>
<dbReference type="SMART" id="SM01399">
    <property type="entry name" value="Sybindin"/>
    <property type="match status" value="1"/>
</dbReference>
<evidence type="ECO:0000256" key="3">
    <source>
        <dbReference type="ARBA" id="ARBA00022892"/>
    </source>
</evidence>
<dbReference type="CDD" id="cd14855">
    <property type="entry name" value="TRAPPC1_MUM2"/>
    <property type="match status" value="1"/>
</dbReference>
<evidence type="ECO:0000256" key="2">
    <source>
        <dbReference type="ARBA" id="ARBA00022824"/>
    </source>
</evidence>
<protein>
    <recommendedName>
        <fullName evidence="6">Trafficking protein particle complex subunit</fullName>
    </recommendedName>
</protein>
<reference evidence="7" key="1">
    <citation type="submission" date="2021-01" db="EMBL/GenBank/DDBJ databases">
        <authorList>
            <person name="Corre E."/>
            <person name="Pelletier E."/>
            <person name="Niang G."/>
            <person name="Scheremetjew M."/>
            <person name="Finn R."/>
            <person name="Kale V."/>
            <person name="Holt S."/>
            <person name="Cochrane G."/>
            <person name="Meng A."/>
            <person name="Brown T."/>
            <person name="Cohen L."/>
        </authorList>
    </citation>
    <scope>NUCLEOTIDE SEQUENCE</scope>
    <source>
        <strain evidence="7">PLY429</strain>
    </source>
</reference>
<dbReference type="GO" id="GO:0005783">
    <property type="term" value="C:endoplasmic reticulum"/>
    <property type="evidence" value="ECO:0007669"/>
    <property type="project" value="UniProtKB-SubCell"/>
</dbReference>
<comment type="subunit">
    <text evidence="6">Part of the multisubunit transport protein particle (TRAPP) complex.</text>
</comment>
<dbReference type="AlphaFoldDB" id="A0A7S1SLA0"/>
<dbReference type="GO" id="GO:0005794">
    <property type="term" value="C:Golgi apparatus"/>
    <property type="evidence" value="ECO:0007669"/>
    <property type="project" value="UniProtKB-SubCell"/>
</dbReference>
<comment type="similarity">
    <text evidence="5">Belongs to the TRAPP small subunits family. BET5 subfamily.</text>
</comment>
<keyword evidence="2 6" id="KW-0256">Endoplasmic reticulum</keyword>
<dbReference type="Pfam" id="PF04099">
    <property type="entry name" value="Sybindin"/>
    <property type="match status" value="1"/>
</dbReference>
<dbReference type="GO" id="GO:0030008">
    <property type="term" value="C:TRAPP complex"/>
    <property type="evidence" value="ECO:0007669"/>
    <property type="project" value="UniProtKB-UniRule"/>
</dbReference>
<dbReference type="InterPro" id="IPR011012">
    <property type="entry name" value="Longin-like_dom_sf"/>
</dbReference>
<dbReference type="InterPro" id="IPR007233">
    <property type="entry name" value="TRAPPC"/>
</dbReference>
<keyword evidence="3 6" id="KW-0931">ER-Golgi transport</keyword>
<dbReference type="GO" id="GO:0006888">
    <property type="term" value="P:endoplasmic reticulum to Golgi vesicle-mediated transport"/>
    <property type="evidence" value="ECO:0007669"/>
    <property type="project" value="UniProtKB-UniRule"/>
</dbReference>
<sequence>MVAFNIYFFDRNGCCLYTQEWTRTSDVKLGSGTVEDEFKNVFGLFFSLKRLTAALDPSTTEKPKLGGMMRIGEGCLFHSFTTNVYKFHFLESPSGIKIVLNTSPDVGDLREAMSTIYSSIYVENVVKHPLYSPGEPFNYDAFTGVLNKYVKAINI</sequence>
<evidence type="ECO:0000313" key="7">
    <source>
        <dbReference type="EMBL" id="CAD9202234.1"/>
    </source>
</evidence>
<comment type="subcellular location">
    <subcellularLocation>
        <location evidence="6">Endoplasmic reticulum</location>
    </subcellularLocation>
    <subcellularLocation>
        <location evidence="6">Golgi apparatus</location>
        <location evidence="6">cis-Golgi network</location>
    </subcellularLocation>
</comment>
<dbReference type="FunFam" id="3.30.450.70:FF:000006">
    <property type="entry name" value="Trafficking particle complex subunit 1"/>
    <property type="match status" value="1"/>
</dbReference>
<proteinExistence type="inferred from homology"/>
<keyword evidence="1 6" id="KW-0813">Transport</keyword>
<evidence type="ECO:0000256" key="6">
    <source>
        <dbReference type="RuleBase" id="RU366065"/>
    </source>
</evidence>
<dbReference type="PANTHER" id="PTHR23249:SF16">
    <property type="entry name" value="TRAFFICKING PROTEIN PARTICLE COMPLEX SUBUNIT 1"/>
    <property type="match status" value="1"/>
</dbReference>
<keyword evidence="4 6" id="KW-0333">Golgi apparatus</keyword>
<dbReference type="PANTHER" id="PTHR23249">
    <property type="entry name" value="TRAFFICKING PROTEIN PARTICLE COMPLEX SUBUNIT"/>
    <property type="match status" value="1"/>
</dbReference>
<accession>A0A7S1SLA0</accession>
<name>A0A7S1SLA0_9CHLO</name>
<evidence type="ECO:0000256" key="5">
    <source>
        <dbReference type="ARBA" id="ARBA00038167"/>
    </source>
</evidence>
<dbReference type="SUPFAM" id="SSF64356">
    <property type="entry name" value="SNARE-like"/>
    <property type="match status" value="1"/>
</dbReference>
<dbReference type="EMBL" id="HBGG01008872">
    <property type="protein sequence ID" value="CAD9202234.1"/>
    <property type="molecule type" value="Transcribed_RNA"/>
</dbReference>
<organism evidence="7">
    <name type="scientific">Tetraselmis chuii</name>
    <dbReference type="NCBI Taxonomy" id="63592"/>
    <lineage>
        <taxon>Eukaryota</taxon>
        <taxon>Viridiplantae</taxon>
        <taxon>Chlorophyta</taxon>
        <taxon>core chlorophytes</taxon>
        <taxon>Chlorodendrophyceae</taxon>
        <taxon>Chlorodendrales</taxon>
        <taxon>Chlorodendraceae</taxon>
        <taxon>Tetraselmis</taxon>
    </lineage>
</organism>
<dbReference type="Gene3D" id="3.30.450.70">
    <property type="match status" value="1"/>
</dbReference>
<evidence type="ECO:0000256" key="1">
    <source>
        <dbReference type="ARBA" id="ARBA00022448"/>
    </source>
</evidence>